<dbReference type="Proteomes" id="UP001217754">
    <property type="component" value="Chromosome 5"/>
</dbReference>
<evidence type="ECO:0000313" key="3">
    <source>
        <dbReference type="EMBL" id="WFD39826.1"/>
    </source>
</evidence>
<name>A0AAF0JGC3_9BASI</name>
<gene>
    <name evidence="3" type="primary">CFT1</name>
    <name evidence="3" type="ORF">MJAP1_002807</name>
</gene>
<dbReference type="AlphaFoldDB" id="A0AAF0JGC3"/>
<dbReference type="InterPro" id="IPR015943">
    <property type="entry name" value="WD40/YVTN_repeat-like_dom_sf"/>
</dbReference>
<reference evidence="3" key="1">
    <citation type="submission" date="2023-03" db="EMBL/GenBank/DDBJ databases">
        <title>Mating type loci evolution in Malassezia.</title>
        <authorList>
            <person name="Coelho M.A."/>
        </authorList>
    </citation>
    <scope>NUCLEOTIDE SEQUENCE</scope>
    <source>
        <strain evidence="3">CBS 9431</strain>
    </source>
</reference>
<dbReference type="InterPro" id="IPR058543">
    <property type="entry name" value="Beta-prop_RSE1/DDB1/CPSF1_2nd"/>
</dbReference>
<accession>A0AAF0JGC3</accession>
<dbReference type="InterPro" id="IPR004871">
    <property type="entry name" value="RSE1/DDB1/CPSF1_C"/>
</dbReference>
<dbReference type="Gene3D" id="2.130.10.10">
    <property type="entry name" value="YVTN repeat-like/Quinoprotein amine dehydrogenase"/>
    <property type="match status" value="2"/>
</dbReference>
<dbReference type="EMBL" id="CP119962">
    <property type="protein sequence ID" value="WFD39826.1"/>
    <property type="molecule type" value="Genomic_DNA"/>
</dbReference>
<proteinExistence type="predicted"/>
<sequence length="1256" mass="137563">MASAVHHQRVPPQGFAHGAVATLTSSDPEDVRAWQWPAHRGRLLSHAVLARDDVLRVFEVRALHGAVKLHQVRMHRLFGEVTGIRRVRTIASQYDGRDRLLLSFRDAKLALMEWSDAYGDIHTISIHTFERAPQLATGLPRTFVPALRTDPANQCAALLLPQDAVAILPLYQDLGEMDLGEEAKSAVQVLSELPYAPSFVLSLANDVDAGIKNVRDILFLPGFQKPTLAVLYESQLTWTGSLSVAKQTMRVCLVTLDLTISHYPVTVTSEALPYDCLYLVACPESLGGVMIVTPSAVLHMDQTARLVGLATNGWYEKTSDLPLPKLDGPELDLQSSQLVFTNANSGLLFLVHGAAYTLQCAVEGRSITSLSLRSVQVPPDAPPCAFAERVGSHVLCASIQGDTRLYAVESHMAESAPAAADMTLDEEEMDLYGETSAPSAPTAMVQTQRLYTLDTLSALCALNDICVGDVRDTSGHLSQRSVVALSHALGTIETRVRNSVGDSIAPALQVWSAALADATLLLAAWDEECLVYAYDTPPRFVAQCAGRTLACAAAPDRQHALRVTPSAVERIDAQGTSTPLFQRSDAQITHACILDAYAAWQWSDGQVEVYQFVDGSYTRVPLSLASCAHLDLYVDAAGAFGPPSTWLMLAMDDGRIELRTLPDGTLHWQSRSLRVLPSRLHAADGEQREEQESMSISALRLCTLGDVPTLVVQYEHGLLAVLEARPPPPASIVPFLAPTEPRTLGFVRLDAMMLSAPCTSIDPFVGFGGRACVALPGAHALFLVRDAHSPVQWIESDIPFADFCTLPGQDWTTVGVQNEQASVLHWAPVSLDGLCPYTRWTTGREYTHVACHEETGCVVAASVQPVSFVLYNDIGEPVQDPSQDPMPTHSERGALELFPQLGVAPVHGYELEANEVVTALHVAPLDARDRMSARRSFVTVGTLTTYGEDRVTKGHMYVFDVIEAVPYAPGEHDSMQLKLIFREEMRAPVTALSSLNGYLVAAVGQKLLIRALEFTEWLVTIAFLETAFYTTHIQRVKNFLLLTDYHRSAYFVAFQEEPAQLHLLGRDFYTECLTHGALLIHREKLALVTADLQGCVRLLDYNPANPTSLGGQRLLVRTEYYLSNEVAQALVLRGPRDAASGECFSSEVLLAKRNGAIDLLVPVDDKVFQILQLFQSQLVRSVRHTSGLNPRAFRAVMNLHVSRPLVKGILDGTLLHAAENMSRPKLVRLVQDLRVRTGGVEPDDVLRCLVHLQPQW</sequence>
<evidence type="ECO:0000259" key="2">
    <source>
        <dbReference type="Pfam" id="PF23726"/>
    </source>
</evidence>
<dbReference type="GO" id="GO:0005634">
    <property type="term" value="C:nucleus"/>
    <property type="evidence" value="ECO:0007669"/>
    <property type="project" value="InterPro"/>
</dbReference>
<evidence type="ECO:0000313" key="4">
    <source>
        <dbReference type="Proteomes" id="UP001217754"/>
    </source>
</evidence>
<dbReference type="Pfam" id="PF03178">
    <property type="entry name" value="CPSF_A"/>
    <property type="match status" value="1"/>
</dbReference>
<feature type="domain" description="RSE1/DDB1/CPSF1 second beta-propeller" evidence="2">
    <location>
        <begin position="539"/>
        <end position="805"/>
    </location>
</feature>
<protein>
    <submittedName>
        <fullName evidence="3">mRNA cleavage and polyadenylation factor subunit</fullName>
    </submittedName>
</protein>
<dbReference type="RefSeq" id="XP_060122723.1">
    <property type="nucleotide sequence ID" value="XM_060266740.1"/>
</dbReference>
<feature type="domain" description="RSE1/DDB1/CPSF1 C-terminal" evidence="1">
    <location>
        <begin position="905"/>
        <end position="1215"/>
    </location>
</feature>
<organism evidence="3 4">
    <name type="scientific">Malassezia japonica</name>
    <dbReference type="NCBI Taxonomy" id="223818"/>
    <lineage>
        <taxon>Eukaryota</taxon>
        <taxon>Fungi</taxon>
        <taxon>Dikarya</taxon>
        <taxon>Basidiomycota</taxon>
        <taxon>Ustilaginomycotina</taxon>
        <taxon>Malasseziomycetes</taxon>
        <taxon>Malasseziales</taxon>
        <taxon>Malasseziaceae</taxon>
        <taxon>Malassezia</taxon>
    </lineage>
</organism>
<evidence type="ECO:0000259" key="1">
    <source>
        <dbReference type="Pfam" id="PF03178"/>
    </source>
</evidence>
<dbReference type="InterPro" id="IPR050358">
    <property type="entry name" value="RSE1/DDB1/CFT1"/>
</dbReference>
<dbReference type="GO" id="GO:0003676">
    <property type="term" value="F:nucleic acid binding"/>
    <property type="evidence" value="ECO:0007669"/>
    <property type="project" value="InterPro"/>
</dbReference>
<dbReference type="PANTHER" id="PTHR10644">
    <property type="entry name" value="DNA REPAIR/RNA PROCESSING CPSF FAMILY"/>
    <property type="match status" value="1"/>
</dbReference>
<dbReference type="Pfam" id="PF23726">
    <property type="entry name" value="Beta-prop_RSE1_2nd"/>
    <property type="match status" value="1"/>
</dbReference>
<dbReference type="GeneID" id="85226458"/>
<keyword evidence="4" id="KW-1185">Reference proteome</keyword>